<keyword evidence="9" id="KW-1185">Reference proteome</keyword>
<dbReference type="SUPFAM" id="SSF103473">
    <property type="entry name" value="MFS general substrate transporter"/>
    <property type="match status" value="2"/>
</dbReference>
<name>A0A8J5Z577_9ROSI</name>
<feature type="transmembrane region" description="Helical" evidence="7">
    <location>
        <begin position="541"/>
        <end position="562"/>
    </location>
</feature>
<proteinExistence type="inferred from homology"/>
<dbReference type="GO" id="GO:0006857">
    <property type="term" value="P:oligopeptide transport"/>
    <property type="evidence" value="ECO:0007669"/>
    <property type="project" value="InterPro"/>
</dbReference>
<evidence type="ECO:0000256" key="2">
    <source>
        <dbReference type="ARBA" id="ARBA00005982"/>
    </source>
</evidence>
<dbReference type="PROSITE" id="PS01022">
    <property type="entry name" value="PTR2_1"/>
    <property type="match status" value="1"/>
</dbReference>
<feature type="transmembrane region" description="Helical" evidence="7">
    <location>
        <begin position="1187"/>
        <end position="1207"/>
    </location>
</feature>
<keyword evidence="5 7" id="KW-0472">Membrane</keyword>
<feature type="transmembrane region" description="Helical" evidence="7">
    <location>
        <begin position="1300"/>
        <end position="1320"/>
    </location>
</feature>
<comment type="subcellular location">
    <subcellularLocation>
        <location evidence="1">Membrane</location>
        <topology evidence="1">Multi-pass membrane protein</topology>
    </subcellularLocation>
</comment>
<evidence type="ECO:0000256" key="4">
    <source>
        <dbReference type="ARBA" id="ARBA00022989"/>
    </source>
</evidence>
<feature type="transmembrane region" description="Helical" evidence="7">
    <location>
        <begin position="1341"/>
        <end position="1359"/>
    </location>
</feature>
<feature type="transmembrane region" description="Helical" evidence="7">
    <location>
        <begin position="849"/>
        <end position="871"/>
    </location>
</feature>
<feature type="transmembrane region" description="Helical" evidence="7">
    <location>
        <begin position="334"/>
        <end position="353"/>
    </location>
</feature>
<feature type="region of interest" description="Disordered" evidence="6">
    <location>
        <begin position="1"/>
        <end position="29"/>
    </location>
</feature>
<feature type="transmembrane region" description="Helical" evidence="7">
    <location>
        <begin position="36"/>
        <end position="57"/>
    </location>
</feature>
<feature type="transmembrane region" description="Helical" evidence="7">
    <location>
        <begin position="188"/>
        <end position="210"/>
    </location>
</feature>
<evidence type="ECO:0000256" key="5">
    <source>
        <dbReference type="ARBA" id="ARBA00023136"/>
    </source>
</evidence>
<dbReference type="OrthoDB" id="8904098at2759"/>
<feature type="transmembrane region" description="Helical" evidence="7">
    <location>
        <begin position="1001"/>
        <end position="1023"/>
    </location>
</feature>
<feature type="transmembrane region" description="Helical" evidence="7">
    <location>
        <begin position="673"/>
        <end position="693"/>
    </location>
</feature>
<feature type="transmembrane region" description="Helical" evidence="7">
    <location>
        <begin position="148"/>
        <end position="167"/>
    </location>
</feature>
<dbReference type="EMBL" id="JAHUZN010000005">
    <property type="protein sequence ID" value="KAG8494970.1"/>
    <property type="molecule type" value="Genomic_DNA"/>
</dbReference>
<feature type="compositionally biased region" description="Polar residues" evidence="6">
    <location>
        <begin position="1"/>
        <end position="16"/>
    </location>
</feature>
<dbReference type="Pfam" id="PF00854">
    <property type="entry name" value="PTR2"/>
    <property type="match status" value="3"/>
</dbReference>
<protein>
    <submittedName>
        <fullName evidence="8">Uncharacterized protein</fullName>
    </submittedName>
</protein>
<dbReference type="InterPro" id="IPR000109">
    <property type="entry name" value="POT_fam"/>
</dbReference>
<feature type="transmembrane region" description="Helical" evidence="7">
    <location>
        <begin position="216"/>
        <end position="237"/>
    </location>
</feature>
<feature type="transmembrane region" description="Helical" evidence="7">
    <location>
        <begin position="917"/>
        <end position="941"/>
    </location>
</feature>
<feature type="transmembrane region" description="Helical" evidence="7">
    <location>
        <begin position="891"/>
        <end position="910"/>
    </location>
</feature>
<keyword evidence="4 7" id="KW-1133">Transmembrane helix</keyword>
<evidence type="ECO:0000256" key="3">
    <source>
        <dbReference type="ARBA" id="ARBA00022692"/>
    </source>
</evidence>
<comment type="caution">
    <text evidence="8">The sequence shown here is derived from an EMBL/GenBank/DDBJ whole genome shotgun (WGS) entry which is preliminary data.</text>
</comment>
<dbReference type="Proteomes" id="UP000701853">
    <property type="component" value="Chromosome 5"/>
</dbReference>
<evidence type="ECO:0000256" key="6">
    <source>
        <dbReference type="SAM" id="MobiDB-lite"/>
    </source>
</evidence>
<evidence type="ECO:0000313" key="9">
    <source>
        <dbReference type="Proteomes" id="UP000701853"/>
    </source>
</evidence>
<dbReference type="InterPro" id="IPR018456">
    <property type="entry name" value="PTR2_symporter_CS"/>
</dbReference>
<evidence type="ECO:0000313" key="8">
    <source>
        <dbReference type="EMBL" id="KAG8494970.1"/>
    </source>
</evidence>
<gene>
    <name evidence="8" type="ORF">CXB51_012395</name>
</gene>
<feature type="transmembrane region" description="Helical" evidence="7">
    <location>
        <begin position="104"/>
        <end position="128"/>
    </location>
</feature>
<sequence length="1381" mass="151899">MSSMEFQQPTATGSNKNGDHESQSQMLSPGHKRGGWFTFFFVSATLTGLMIAGWGWLTNLIVYLIEEFNVKSIDATQISNVVNGSINMIPIIGAVLADSFLGSFHVVSISSLFSLLGIIALTLTATLSHLRPQHCGTGSTFCHTPSKLQLAVLYTGVALASIGLGVVRFTLASLGANQFDSPEDQGVFFNWFFFIFYSACVVSSLGIVYVEDSISWGLGFGMCAAFNFLGLVIFFLGNRFYRHDKPQGSPYTSLARVIVAAIRKRNVLVSSESKYYYHEINDGANKAIAAIPKRSFRFLNRAALITEGDISSDGSIAKPWNISSVQQVEDLKTLIRILPLWASTVFLATPIVIQTNMTILQALAMDRHLGPNFKIPAGSITVVVLISSAIFIALFDRFLYSTWRSLTGRSLTPLQRIGAGHVFNILSMAISALVESKRLNVAHDNHLQDHQGGAAAVVPMLALWLFPQLIVVGMGEAFHFPGNVSLYYQEFPVSMKSTATSMISIVTGVAFYVSTAVVDLIRNVTGWLPDDINDGRLDNIYWTFVVLGLLNYGYFLLCAKFYKRRRKEEEEKKNKRKWKELRISNSLGNSKTTTLPRHRHLHGQRPPPYKESTAKSSRMESQKVDLYFVDVGTCEANRGIIALTLTATLSHLRSQHCGTGSTLCHAPSKLQLAVLYTGIALASIGLGVVRFTLASLGANQFDSPEDQGVFFNWFFFICYSACVGLGFGMCAAFNFLGLVIFFLGNRFYRHDKPQGSPYTSLARVIVAAIRKRNVLVSSESKYYYHEINDGANKAIAATSKRSFRGLTQAQAIYEAHSKPLMAKTTESKLVPADIEAPEMPDSMTKKGGFITLFFIAGTLSGVMLSGFGWLANLIVYLVQEFNVESINASQIANVVHGCINLLPILGAIIADSFLGSFHVAAISSFISLLGMILLILTAKLSSLKPPPCEIGSSFCRAPSKLQYVVLYLSITTASAGLGGSRYKLATLGANQLDKPKDKETFFNWFFFTVNASSIVSSTAIVYIEDSISWALGYTICFAANFIASAVFLAGQRFYRCDKPQRSPFTGLLRVVVAAVRKRKVALSSRSEDYYHEHCETSKVMPVTANRWFRFLNRAAIKTEGDIDSDALIARPWKLCSLEQVENLRTVIRLVPIWSSGIFLITPVAVQSSIAVTQALSMDRHLGSNFKIPAASIIVVILVSSSFFVALFDRFVFPTWQKLTGRPLTLLQRIGIGHVIIVLSMAISAMVESKRLKTIHDNKLEALPGAIVPMQLVVIGIGDAFHFPGQTALYYHEFPASLRSIATAMVSLVVGIAFYVSTALVELIRRLTGWLPGNINSGRLDNLYWILVTAGALNFMYFLVCAKLYQCPNIEKEVDANSGLDT</sequence>
<feature type="transmembrane region" description="Helical" evidence="7">
    <location>
        <begin position="961"/>
        <end position="980"/>
    </location>
</feature>
<organism evidence="8 9">
    <name type="scientific">Gossypium anomalum</name>
    <dbReference type="NCBI Taxonomy" id="47600"/>
    <lineage>
        <taxon>Eukaryota</taxon>
        <taxon>Viridiplantae</taxon>
        <taxon>Streptophyta</taxon>
        <taxon>Embryophyta</taxon>
        <taxon>Tracheophyta</taxon>
        <taxon>Spermatophyta</taxon>
        <taxon>Magnoliopsida</taxon>
        <taxon>eudicotyledons</taxon>
        <taxon>Gunneridae</taxon>
        <taxon>Pentapetalae</taxon>
        <taxon>rosids</taxon>
        <taxon>malvids</taxon>
        <taxon>Malvales</taxon>
        <taxon>Malvaceae</taxon>
        <taxon>Malvoideae</taxon>
        <taxon>Gossypium</taxon>
    </lineage>
</organism>
<feature type="transmembrane region" description="Helical" evidence="7">
    <location>
        <begin position="77"/>
        <end position="97"/>
    </location>
</feature>
<feature type="region of interest" description="Disordered" evidence="6">
    <location>
        <begin position="587"/>
        <end position="615"/>
    </location>
</feature>
<feature type="transmembrane region" description="Helical" evidence="7">
    <location>
        <begin position="1029"/>
        <end position="1050"/>
    </location>
</feature>
<feature type="transmembrane region" description="Helical" evidence="7">
    <location>
        <begin position="373"/>
        <end position="395"/>
    </location>
</feature>
<evidence type="ECO:0000256" key="7">
    <source>
        <dbReference type="SAM" id="Phobius"/>
    </source>
</evidence>
<dbReference type="InterPro" id="IPR036259">
    <property type="entry name" value="MFS_trans_sf"/>
</dbReference>
<dbReference type="PANTHER" id="PTHR11654">
    <property type="entry name" value="OLIGOPEPTIDE TRANSPORTER-RELATED"/>
    <property type="match status" value="1"/>
</dbReference>
<evidence type="ECO:0000256" key="1">
    <source>
        <dbReference type="ARBA" id="ARBA00004141"/>
    </source>
</evidence>
<reference evidence="8 9" key="1">
    <citation type="journal article" date="2021" name="bioRxiv">
        <title>The Gossypium anomalum genome as a resource for cotton improvement and evolutionary analysis of hybrid incompatibility.</title>
        <authorList>
            <person name="Grover C.E."/>
            <person name="Yuan D."/>
            <person name="Arick M.A."/>
            <person name="Miller E.R."/>
            <person name="Hu G."/>
            <person name="Peterson D.G."/>
            <person name="Wendel J.F."/>
            <person name="Udall J.A."/>
        </authorList>
    </citation>
    <scope>NUCLEOTIDE SEQUENCE [LARGE SCALE GENOMIC DNA]</scope>
    <source>
        <strain evidence="8">JFW-Udall</strain>
        <tissue evidence="8">Leaf</tissue>
    </source>
</reference>
<accession>A0A8J5Z577</accession>
<keyword evidence="3 7" id="KW-0812">Transmembrane</keyword>
<feature type="transmembrane region" description="Helical" evidence="7">
    <location>
        <begin position="499"/>
        <end position="521"/>
    </location>
</feature>
<feature type="transmembrane region" description="Helical" evidence="7">
    <location>
        <begin position="713"/>
        <end position="743"/>
    </location>
</feature>
<dbReference type="GO" id="GO:0022857">
    <property type="term" value="F:transmembrane transporter activity"/>
    <property type="evidence" value="ECO:0007669"/>
    <property type="project" value="InterPro"/>
</dbReference>
<feature type="transmembrane region" description="Helical" evidence="7">
    <location>
        <begin position="454"/>
        <end position="478"/>
    </location>
</feature>
<feature type="transmembrane region" description="Helical" evidence="7">
    <location>
        <begin position="1227"/>
        <end position="1247"/>
    </location>
</feature>
<dbReference type="GO" id="GO:0016020">
    <property type="term" value="C:membrane"/>
    <property type="evidence" value="ECO:0007669"/>
    <property type="project" value="UniProtKB-SubCell"/>
</dbReference>
<dbReference type="Gene3D" id="1.20.1250.20">
    <property type="entry name" value="MFS general substrate transporter like domains"/>
    <property type="match status" value="3"/>
</dbReference>
<feature type="transmembrane region" description="Helical" evidence="7">
    <location>
        <begin position="1259"/>
        <end position="1280"/>
    </location>
</feature>
<comment type="similarity">
    <text evidence="2">Belongs to the major facilitator superfamily. Proton-dependent oligopeptide transporter (POT/PTR) (TC 2.A.17) family.</text>
</comment>
<dbReference type="CDD" id="cd17416">
    <property type="entry name" value="MFS_NPF1_2"/>
    <property type="match status" value="1"/>
</dbReference>